<feature type="transmembrane region" description="Helical" evidence="1">
    <location>
        <begin position="124"/>
        <end position="143"/>
    </location>
</feature>
<comment type="caution">
    <text evidence="2">The sequence shown here is derived from an EMBL/GenBank/DDBJ whole genome shotgun (WGS) entry which is preliminary data.</text>
</comment>
<keyword evidence="1" id="KW-1133">Transmembrane helix</keyword>
<feature type="transmembrane region" description="Helical" evidence="1">
    <location>
        <begin position="75"/>
        <end position="95"/>
    </location>
</feature>
<protein>
    <submittedName>
        <fullName evidence="2">Uncharacterized protein</fullName>
    </submittedName>
</protein>
<keyword evidence="1" id="KW-0812">Transmembrane</keyword>
<keyword evidence="1" id="KW-0472">Membrane</keyword>
<dbReference type="EMBL" id="SJSL01000003">
    <property type="protein sequence ID" value="TCD00386.1"/>
    <property type="molecule type" value="Genomic_DNA"/>
</dbReference>
<evidence type="ECO:0000313" key="3">
    <source>
        <dbReference type="Proteomes" id="UP000293347"/>
    </source>
</evidence>
<evidence type="ECO:0000313" key="2">
    <source>
        <dbReference type="EMBL" id="TCD00386.1"/>
    </source>
</evidence>
<sequence length="204" mass="23334">MELDELKNLWQAEHRNLNSRIKLNEELLMKMNMEKAAGDINKIVNISLFGRNMALIYCLVSIGLAVSMIESIEYSIPAILGALAMLWSFISHLSIKKPNYKDSIIQLHKTICTFKIHLAANAKYDIIIVAFWFLSVVPIVLNVTYKVSLYNNNQVLAIFCLVAGIILTLTIILSRKAYAEYDRQLKITQDQLAELIEFEKNNLR</sequence>
<dbReference type="OrthoDB" id="798611at2"/>
<dbReference type="RefSeq" id="WP_131596735.1">
    <property type="nucleotide sequence ID" value="NZ_SJSL01000003.1"/>
</dbReference>
<dbReference type="AlphaFoldDB" id="A0A4R0NIR6"/>
<feature type="transmembrane region" description="Helical" evidence="1">
    <location>
        <begin position="52"/>
        <end position="69"/>
    </location>
</feature>
<name>A0A4R0NIR6_9SPHI</name>
<dbReference type="Proteomes" id="UP000293347">
    <property type="component" value="Unassembled WGS sequence"/>
</dbReference>
<reference evidence="2 3" key="1">
    <citation type="submission" date="2019-02" db="EMBL/GenBank/DDBJ databases">
        <title>Pedobacter sp. RP-1-14 sp. nov., isolated from Arctic soil.</title>
        <authorList>
            <person name="Dahal R.H."/>
        </authorList>
    </citation>
    <scope>NUCLEOTIDE SEQUENCE [LARGE SCALE GENOMIC DNA]</scope>
    <source>
        <strain evidence="2 3">RP-1-14</strain>
    </source>
</reference>
<feature type="transmembrane region" description="Helical" evidence="1">
    <location>
        <begin position="155"/>
        <end position="173"/>
    </location>
</feature>
<evidence type="ECO:0000256" key="1">
    <source>
        <dbReference type="SAM" id="Phobius"/>
    </source>
</evidence>
<keyword evidence="3" id="KW-1185">Reference proteome</keyword>
<gene>
    <name evidence="2" type="ORF">EZ437_14265</name>
</gene>
<organism evidence="2 3">
    <name type="scientific">Pedobacter psychroterrae</name>
    <dbReference type="NCBI Taxonomy" id="2530453"/>
    <lineage>
        <taxon>Bacteria</taxon>
        <taxon>Pseudomonadati</taxon>
        <taxon>Bacteroidota</taxon>
        <taxon>Sphingobacteriia</taxon>
        <taxon>Sphingobacteriales</taxon>
        <taxon>Sphingobacteriaceae</taxon>
        <taxon>Pedobacter</taxon>
    </lineage>
</organism>
<proteinExistence type="predicted"/>
<accession>A0A4R0NIR6</accession>